<dbReference type="GO" id="GO:0005829">
    <property type="term" value="C:cytosol"/>
    <property type="evidence" value="ECO:0007669"/>
    <property type="project" value="TreeGrafter"/>
</dbReference>
<keyword evidence="12" id="KW-1185">Reference proteome</keyword>
<evidence type="ECO:0000256" key="10">
    <source>
        <dbReference type="HAMAP-Rule" id="MF_00495"/>
    </source>
</evidence>
<dbReference type="SUPFAM" id="SSF56784">
    <property type="entry name" value="HAD-like"/>
    <property type="match status" value="1"/>
</dbReference>
<evidence type="ECO:0000256" key="9">
    <source>
        <dbReference type="ARBA" id="ARBA00023277"/>
    </source>
</evidence>
<comment type="catalytic activity">
    <reaction evidence="1 10">
        <text>2-phosphoglycolate + H2O = glycolate + phosphate</text>
        <dbReference type="Rhea" id="RHEA:14369"/>
        <dbReference type="ChEBI" id="CHEBI:15377"/>
        <dbReference type="ChEBI" id="CHEBI:29805"/>
        <dbReference type="ChEBI" id="CHEBI:43474"/>
        <dbReference type="ChEBI" id="CHEBI:58033"/>
        <dbReference type="EC" id="3.1.3.18"/>
    </reaction>
</comment>
<comment type="similarity">
    <text evidence="4 10">Belongs to the HAD-like hydrolase superfamily. CbbY/CbbZ/Gph/YieH family.</text>
</comment>
<dbReference type="FunFam" id="3.40.50.1000:FF:000022">
    <property type="entry name" value="Phosphoglycolate phosphatase"/>
    <property type="match status" value="1"/>
</dbReference>
<dbReference type="SFLD" id="SFLDS00003">
    <property type="entry name" value="Haloacid_Dehalogenase"/>
    <property type="match status" value="1"/>
</dbReference>
<dbReference type="InterPro" id="IPR050155">
    <property type="entry name" value="HAD-like_hydrolase_sf"/>
</dbReference>
<evidence type="ECO:0000256" key="2">
    <source>
        <dbReference type="ARBA" id="ARBA00001946"/>
    </source>
</evidence>
<keyword evidence="8 10" id="KW-0460">Magnesium</keyword>
<dbReference type="Gene3D" id="3.40.50.1000">
    <property type="entry name" value="HAD superfamily/HAD-like"/>
    <property type="match status" value="1"/>
</dbReference>
<gene>
    <name evidence="11" type="primary">gph</name>
    <name evidence="11" type="ORF">E4O86_06985</name>
</gene>
<dbReference type="PANTHER" id="PTHR43434">
    <property type="entry name" value="PHOSPHOGLYCOLATE PHOSPHATASE"/>
    <property type="match status" value="1"/>
</dbReference>
<comment type="caution">
    <text evidence="11">The sequence shown here is derived from an EMBL/GenBank/DDBJ whole genome shotgun (WGS) entry which is preliminary data.</text>
</comment>
<dbReference type="InterPro" id="IPR023198">
    <property type="entry name" value="PGP-like_dom2"/>
</dbReference>
<dbReference type="Proteomes" id="UP000773614">
    <property type="component" value="Unassembled WGS sequence"/>
</dbReference>
<keyword evidence="6 10" id="KW-0479">Metal-binding</keyword>
<feature type="binding site" evidence="10">
    <location>
        <position position="9"/>
    </location>
    <ligand>
        <name>Mg(2+)</name>
        <dbReference type="ChEBI" id="CHEBI:18420"/>
    </ligand>
</feature>
<keyword evidence="9 10" id="KW-0119">Carbohydrate metabolism</keyword>
<dbReference type="SFLD" id="SFLDG01135">
    <property type="entry name" value="C1.5.6:_HAD__Beta-PGM__Phospha"/>
    <property type="match status" value="1"/>
</dbReference>
<accession>A0A964T2U9</accession>
<evidence type="ECO:0000256" key="1">
    <source>
        <dbReference type="ARBA" id="ARBA00000830"/>
    </source>
</evidence>
<evidence type="ECO:0000256" key="8">
    <source>
        <dbReference type="ARBA" id="ARBA00022842"/>
    </source>
</evidence>
<dbReference type="RefSeq" id="WP_161139800.1">
    <property type="nucleotide sequence ID" value="NZ_SPKJ01000015.1"/>
</dbReference>
<proteinExistence type="inferred from homology"/>
<dbReference type="NCBIfam" id="TIGR01449">
    <property type="entry name" value="PGP_bact"/>
    <property type="match status" value="1"/>
</dbReference>
<dbReference type="Pfam" id="PF13419">
    <property type="entry name" value="HAD_2"/>
    <property type="match status" value="1"/>
</dbReference>
<dbReference type="InterPro" id="IPR041492">
    <property type="entry name" value="HAD_2"/>
</dbReference>
<dbReference type="GO" id="GO:0008967">
    <property type="term" value="F:phosphoglycolate phosphatase activity"/>
    <property type="evidence" value="ECO:0007669"/>
    <property type="project" value="UniProtKB-UniRule"/>
</dbReference>
<evidence type="ECO:0000256" key="3">
    <source>
        <dbReference type="ARBA" id="ARBA00004818"/>
    </source>
</evidence>
<dbReference type="NCBIfam" id="TIGR01549">
    <property type="entry name" value="HAD-SF-IA-v1"/>
    <property type="match status" value="1"/>
</dbReference>
<dbReference type="NCBIfam" id="TIGR01509">
    <property type="entry name" value="HAD-SF-IA-v3"/>
    <property type="match status" value="1"/>
</dbReference>
<dbReference type="AlphaFoldDB" id="A0A964T2U9"/>
<feature type="binding site" evidence="10">
    <location>
        <position position="11"/>
    </location>
    <ligand>
        <name>Mg(2+)</name>
        <dbReference type="ChEBI" id="CHEBI:18420"/>
    </ligand>
</feature>
<dbReference type="InterPro" id="IPR037512">
    <property type="entry name" value="PGPase_prok"/>
</dbReference>
<feature type="active site" description="Nucleophile" evidence="10">
    <location>
        <position position="9"/>
    </location>
</feature>
<organism evidence="11 12">
    <name type="scientific">Propylenella binzhouense</name>
    <dbReference type="NCBI Taxonomy" id="2555902"/>
    <lineage>
        <taxon>Bacteria</taxon>
        <taxon>Pseudomonadati</taxon>
        <taxon>Pseudomonadota</taxon>
        <taxon>Alphaproteobacteria</taxon>
        <taxon>Hyphomicrobiales</taxon>
        <taxon>Propylenellaceae</taxon>
        <taxon>Propylenella</taxon>
    </lineage>
</organism>
<reference evidence="11" key="1">
    <citation type="submission" date="2019-03" db="EMBL/GenBank/DDBJ databases">
        <title>Afifella sp. nov., isolated from activated sludge.</title>
        <authorList>
            <person name="Li Q."/>
            <person name="Liu Y."/>
        </authorList>
    </citation>
    <scope>NUCLEOTIDE SEQUENCE</scope>
    <source>
        <strain evidence="11">L72</strain>
    </source>
</reference>
<dbReference type="EC" id="3.1.3.18" evidence="5 10"/>
<comment type="cofactor">
    <cofactor evidence="2 10">
        <name>Mg(2+)</name>
        <dbReference type="ChEBI" id="CHEBI:18420"/>
    </cofactor>
</comment>
<evidence type="ECO:0000313" key="11">
    <source>
        <dbReference type="EMBL" id="MYZ47453.1"/>
    </source>
</evidence>
<dbReference type="InterPro" id="IPR023214">
    <property type="entry name" value="HAD_sf"/>
</dbReference>
<evidence type="ECO:0000256" key="4">
    <source>
        <dbReference type="ARBA" id="ARBA00006171"/>
    </source>
</evidence>
<dbReference type="PANTHER" id="PTHR43434:SF1">
    <property type="entry name" value="PHOSPHOGLYCOLATE PHOSPHATASE"/>
    <property type="match status" value="1"/>
</dbReference>
<dbReference type="OrthoDB" id="9793014at2"/>
<dbReference type="GO" id="GO:0046295">
    <property type="term" value="P:glycolate biosynthetic process"/>
    <property type="evidence" value="ECO:0007669"/>
    <property type="project" value="UniProtKB-UniRule"/>
</dbReference>
<dbReference type="InterPro" id="IPR006439">
    <property type="entry name" value="HAD-SF_hydro_IA"/>
</dbReference>
<protein>
    <recommendedName>
        <fullName evidence="5 10">Phosphoglycolate phosphatase</fullName>
        <shortName evidence="10">PGP</shortName>
        <shortName evidence="10">PGPase</shortName>
        <ecNumber evidence="5 10">3.1.3.18</ecNumber>
    </recommendedName>
</protein>
<dbReference type="GO" id="GO:0005975">
    <property type="term" value="P:carbohydrate metabolic process"/>
    <property type="evidence" value="ECO:0007669"/>
    <property type="project" value="InterPro"/>
</dbReference>
<evidence type="ECO:0000256" key="6">
    <source>
        <dbReference type="ARBA" id="ARBA00022723"/>
    </source>
</evidence>
<dbReference type="GO" id="GO:0006281">
    <property type="term" value="P:DNA repair"/>
    <property type="evidence" value="ECO:0007669"/>
    <property type="project" value="TreeGrafter"/>
</dbReference>
<evidence type="ECO:0000313" key="12">
    <source>
        <dbReference type="Proteomes" id="UP000773614"/>
    </source>
</evidence>
<comment type="function">
    <text evidence="10">Specifically catalyzes the dephosphorylation of 2-phosphoglycolate. Is involved in the dissimilation of the intracellular 2-phosphoglycolate formed during the DNA repair of 3'-phosphoglycolate ends, a major class of DNA lesions induced by oxidative stress.</text>
</comment>
<evidence type="ECO:0000256" key="7">
    <source>
        <dbReference type="ARBA" id="ARBA00022801"/>
    </source>
</evidence>
<keyword evidence="7 10" id="KW-0378">Hydrolase</keyword>
<feature type="binding site" evidence="10">
    <location>
        <position position="170"/>
    </location>
    <ligand>
        <name>Mg(2+)</name>
        <dbReference type="ChEBI" id="CHEBI:18420"/>
    </ligand>
</feature>
<dbReference type="Gene3D" id="1.10.150.240">
    <property type="entry name" value="Putative phosphatase, domain 2"/>
    <property type="match status" value="1"/>
</dbReference>
<sequence>MPDSLLVFDLDGTLVDTAPDLLAALDAVLREHGFPPAGPSARDGIGHGARHLIEVALHRQGTVASSALLDRMHADFLRHYSAHICDGSRPYPGALEALDALEAAGWRFAICTNKLEGLSRELLTTLGIAERFLAICGADTFEMRKPHPGHLLRTIARAGGDPDRAVMVGDSRTDVETARAAGIPFVGVSFGYTPVPMAELVPDLVIDRYDALTAGVLDGLLARRARAEAS</sequence>
<name>A0A964T2U9_9HYPH</name>
<comment type="pathway">
    <text evidence="3 10">Organic acid metabolism; glycolate biosynthesis; glycolate from 2-phosphoglycolate: step 1/1.</text>
</comment>
<dbReference type="EMBL" id="SPKJ01000015">
    <property type="protein sequence ID" value="MYZ47453.1"/>
    <property type="molecule type" value="Genomic_DNA"/>
</dbReference>
<dbReference type="GO" id="GO:0046872">
    <property type="term" value="F:metal ion binding"/>
    <property type="evidence" value="ECO:0007669"/>
    <property type="project" value="UniProtKB-KW"/>
</dbReference>
<dbReference type="SFLD" id="SFLDG01129">
    <property type="entry name" value="C1.5:_HAD__Beta-PGM__Phosphata"/>
    <property type="match status" value="1"/>
</dbReference>
<evidence type="ECO:0000256" key="5">
    <source>
        <dbReference type="ARBA" id="ARBA00013078"/>
    </source>
</evidence>
<dbReference type="HAMAP" id="MF_00495">
    <property type="entry name" value="GPH_hydrolase_bact"/>
    <property type="match status" value="1"/>
</dbReference>
<dbReference type="InterPro" id="IPR036412">
    <property type="entry name" value="HAD-like_sf"/>
</dbReference>